<protein>
    <submittedName>
        <fullName evidence="1">Uncharacterized protein</fullName>
    </submittedName>
</protein>
<dbReference type="AlphaFoldDB" id="A0A0K8MYE5"/>
<dbReference type="Proteomes" id="UP000055060">
    <property type="component" value="Unassembled WGS sequence"/>
</dbReference>
<dbReference type="RefSeq" id="WP_075075445.1">
    <property type="nucleotide sequence ID" value="NZ_DF967973.1"/>
</dbReference>
<name>A0A0K8MYE5_9CHLR</name>
<evidence type="ECO:0000313" key="1">
    <source>
        <dbReference type="EMBL" id="GAP16061.1"/>
    </source>
</evidence>
<gene>
    <name evidence="1" type="ORF">LARV_03857</name>
</gene>
<dbReference type="EMBL" id="DF967973">
    <property type="protein sequence ID" value="GAP16061.1"/>
    <property type="molecule type" value="Genomic_DNA"/>
</dbReference>
<accession>A0A0K8MYE5</accession>
<reference evidence="1" key="1">
    <citation type="submission" date="2015-07" db="EMBL/GenBank/DDBJ databases">
        <title>Draft Genome Sequences of Anaerolinea thermolimosa IMO-1, Bellilinea caldifistulae GOMI-1, Leptolinea tardivitalis YMTK-2, Levilinea saccharolytica KIBI-1,Longilinea arvoryzae KOME-1, Previously Described as Members of the Anaerolineaceae (Chloroflexi).</title>
        <authorList>
            <person name="Sekiguchi Y."/>
            <person name="Ohashi A."/>
            <person name="Matsuura N."/>
            <person name="Tourlousse M.D."/>
        </authorList>
    </citation>
    <scope>NUCLEOTIDE SEQUENCE [LARGE SCALE GENOMIC DNA]</scope>
    <source>
        <strain evidence="1">KOME-1</strain>
    </source>
</reference>
<sequence>MNTNFPSLTVNGFIVVEDDQGVLDVKYRGIYGIVWPLKSLPSVEDPLLEESLGIDHYLKSGETIYAEVTTNWEATLKYWEYCRSKMLLVRLLRIETILPMPFVSVPPKTQWEFLGYDVSCVSGDFYSAIHQDLLVRTLGDLQKWKNSLNKNKLFDDFQTASDFLLKRALLGADKIETIGDFFVVRLFNYVS</sequence>
<evidence type="ECO:0000313" key="2">
    <source>
        <dbReference type="Proteomes" id="UP000055060"/>
    </source>
</evidence>
<dbReference type="STRING" id="360412.LARV_03857"/>
<keyword evidence="2" id="KW-1185">Reference proteome</keyword>
<proteinExistence type="predicted"/>
<organism evidence="1">
    <name type="scientific">Longilinea arvoryzae</name>
    <dbReference type="NCBI Taxonomy" id="360412"/>
    <lineage>
        <taxon>Bacteria</taxon>
        <taxon>Bacillati</taxon>
        <taxon>Chloroflexota</taxon>
        <taxon>Anaerolineae</taxon>
        <taxon>Anaerolineales</taxon>
        <taxon>Anaerolineaceae</taxon>
        <taxon>Longilinea</taxon>
    </lineage>
</organism>